<organism evidence="3 4">
    <name type="scientific">Cyclotella atomus</name>
    <dbReference type="NCBI Taxonomy" id="382360"/>
    <lineage>
        <taxon>Eukaryota</taxon>
        <taxon>Sar</taxon>
        <taxon>Stramenopiles</taxon>
        <taxon>Ochrophyta</taxon>
        <taxon>Bacillariophyta</taxon>
        <taxon>Coscinodiscophyceae</taxon>
        <taxon>Thalassiosirophycidae</taxon>
        <taxon>Stephanodiscales</taxon>
        <taxon>Stephanodiscaceae</taxon>
        <taxon>Cyclotella</taxon>
    </lineage>
</organism>
<sequence>MYLTPESISSLVPQANYDHEASRDKWISVSPDVEFLPLMDTSKLSDYQSRKLQEQMNQMMNEQQMMERSLQEGDNANYDFSGANHTHGAYSQDNPYSVQPFIEGMGGYDEYQQAWRLLGFIIDCNDVIYDDDYQEGGHSNDGTLTGEGCGRYVMWAAYVDTEYQGGGIGEYQYYDISSGKWDDSACYIDKDTKYTAGDDDAANRKLQGGERAGNQQNDNGGKSRCAKMDCHLENTHFSVLGFFKHRSHDDWMEQLFKHEGVCVWSEDEYDFMKGARRAWPKGCTATGQEKNGQQLYYDIKPLRNGRIAPGLYTDTQCLEEYSANAKTVESVIGNVFANAHDEHNQDNGGGENNYDGESLSDSMKRWDSAFDVWTYCHPCKTHDLENTDGSKYADYFGYDDEYYQDDDDGDDQNRRRLGFEKKPKGDVFECYDDARYTNVNQCMKFSAKTVMKTATFRDISLGRHQGTLVTNPLSGYVVNSQSFHKHRAASAFTYLFLIGASATLAYSVFNLYKVSRRANVGDGGNRDSLLS</sequence>
<gene>
    <name evidence="3" type="ORF">ACHAWO_009080</name>
</gene>
<evidence type="ECO:0000313" key="4">
    <source>
        <dbReference type="Proteomes" id="UP001530400"/>
    </source>
</evidence>
<evidence type="ECO:0000256" key="2">
    <source>
        <dbReference type="SAM" id="Phobius"/>
    </source>
</evidence>
<proteinExistence type="predicted"/>
<dbReference type="EMBL" id="JALLPJ020001287">
    <property type="protein sequence ID" value="KAL3771417.1"/>
    <property type="molecule type" value="Genomic_DNA"/>
</dbReference>
<evidence type="ECO:0000256" key="1">
    <source>
        <dbReference type="SAM" id="MobiDB-lite"/>
    </source>
</evidence>
<dbReference type="AlphaFoldDB" id="A0ABD3N5X7"/>
<reference evidence="3 4" key="1">
    <citation type="submission" date="2024-10" db="EMBL/GenBank/DDBJ databases">
        <title>Updated reference genomes for cyclostephanoid diatoms.</title>
        <authorList>
            <person name="Roberts W.R."/>
            <person name="Alverson A.J."/>
        </authorList>
    </citation>
    <scope>NUCLEOTIDE SEQUENCE [LARGE SCALE GENOMIC DNA]</scope>
    <source>
        <strain evidence="3 4">AJA010-31</strain>
    </source>
</reference>
<accession>A0ABD3N5X7</accession>
<comment type="caution">
    <text evidence="3">The sequence shown here is derived from an EMBL/GenBank/DDBJ whole genome shotgun (WGS) entry which is preliminary data.</text>
</comment>
<keyword evidence="2" id="KW-0472">Membrane</keyword>
<evidence type="ECO:0000313" key="3">
    <source>
        <dbReference type="EMBL" id="KAL3771417.1"/>
    </source>
</evidence>
<feature type="transmembrane region" description="Helical" evidence="2">
    <location>
        <begin position="491"/>
        <end position="509"/>
    </location>
</feature>
<feature type="region of interest" description="Disordered" evidence="1">
    <location>
        <begin position="198"/>
        <end position="221"/>
    </location>
</feature>
<dbReference type="Proteomes" id="UP001530400">
    <property type="component" value="Unassembled WGS sequence"/>
</dbReference>
<keyword evidence="2" id="KW-1133">Transmembrane helix</keyword>
<name>A0ABD3N5X7_9STRA</name>
<protein>
    <submittedName>
        <fullName evidence="3">Uncharacterized protein</fullName>
    </submittedName>
</protein>
<keyword evidence="2" id="KW-0812">Transmembrane</keyword>
<keyword evidence="4" id="KW-1185">Reference proteome</keyword>